<dbReference type="EMBL" id="WPOC01000014">
    <property type="protein sequence ID" value="MVN15606.1"/>
    <property type="molecule type" value="Genomic_DNA"/>
</dbReference>
<keyword evidence="2" id="KW-0378">Hydrolase</keyword>
<dbReference type="CDD" id="cd00063">
    <property type="entry name" value="FN3"/>
    <property type="match status" value="1"/>
</dbReference>
<evidence type="ECO:0000256" key="1">
    <source>
        <dbReference type="ARBA" id="ARBA00004196"/>
    </source>
</evidence>
<dbReference type="InterPro" id="IPR013378">
    <property type="entry name" value="InlB-like_B-rpt"/>
</dbReference>
<dbReference type="Proteomes" id="UP000468327">
    <property type="component" value="Unassembled WGS sequence"/>
</dbReference>
<dbReference type="Gene3D" id="2.60.40.4270">
    <property type="entry name" value="Listeria-Bacteroides repeat domain"/>
    <property type="match status" value="2"/>
</dbReference>
<comment type="caution">
    <text evidence="7">The sequence shown here is derived from an EMBL/GenBank/DDBJ whole genome shotgun (WGS) entry which is preliminary data.</text>
</comment>
<evidence type="ECO:0000256" key="5">
    <source>
        <dbReference type="SAM" id="SignalP"/>
    </source>
</evidence>
<accession>A0A6N8IK09</accession>
<feature type="signal peptide" evidence="5">
    <location>
        <begin position="1"/>
        <end position="32"/>
    </location>
</feature>
<dbReference type="InterPro" id="IPR003961">
    <property type="entry name" value="FN3_dom"/>
</dbReference>
<reference evidence="7 8" key="1">
    <citation type="submission" date="2019-11" db="EMBL/GenBank/DDBJ databases">
        <title>Whole genome shotgun sequencing (WGS) data from Adlercreutzia equolifaciens ResAG-91, Eggerthella lenta MRI-F36, MRI-F37, MRI-F40, ResAG-49, ResAG-88, ResAG-121, ResAG-145, and Gordonibacter sp. ResAG-5, ResAG-26, ResAG-43, ResAG-50, ResAG-59.</title>
        <authorList>
            <person name="Stoll D.A."/>
            <person name="Danylec N."/>
            <person name="Franz C.M.A.P."/>
            <person name="Huch M."/>
        </authorList>
    </citation>
    <scope>NUCLEOTIDE SEQUENCE [LARGE SCALE GENOMIC DNA]</scope>
    <source>
        <strain evidence="7 8">ResAG-59</strain>
    </source>
</reference>
<dbReference type="GO" id="GO:0030313">
    <property type="term" value="C:cell envelope"/>
    <property type="evidence" value="ECO:0007669"/>
    <property type="project" value="UniProtKB-SubCell"/>
</dbReference>
<protein>
    <recommendedName>
        <fullName evidence="6">Fibronectin type-III domain-containing protein</fullName>
    </recommendedName>
</protein>
<keyword evidence="8" id="KW-1185">Reference proteome</keyword>
<organism evidence="7 8">
    <name type="scientific">Gordonibacter urolithinfaciens</name>
    <dbReference type="NCBI Taxonomy" id="1335613"/>
    <lineage>
        <taxon>Bacteria</taxon>
        <taxon>Bacillati</taxon>
        <taxon>Actinomycetota</taxon>
        <taxon>Coriobacteriia</taxon>
        <taxon>Eggerthellales</taxon>
        <taxon>Eggerthellaceae</taxon>
        <taxon>Gordonibacter</taxon>
    </lineage>
</organism>
<evidence type="ECO:0000256" key="2">
    <source>
        <dbReference type="ARBA" id="ARBA00023295"/>
    </source>
</evidence>
<dbReference type="Pfam" id="PF09479">
    <property type="entry name" value="Flg_new"/>
    <property type="match status" value="2"/>
</dbReference>
<keyword evidence="2" id="KW-0326">Glycosidase</keyword>
<dbReference type="PROSITE" id="PS50853">
    <property type="entry name" value="FN3"/>
    <property type="match status" value="1"/>
</dbReference>
<evidence type="ECO:0000256" key="3">
    <source>
        <dbReference type="SAM" id="MobiDB-lite"/>
    </source>
</evidence>
<evidence type="ECO:0000313" key="7">
    <source>
        <dbReference type="EMBL" id="MVN15606.1"/>
    </source>
</evidence>
<feature type="transmembrane region" description="Helical" evidence="4">
    <location>
        <begin position="452"/>
        <end position="472"/>
    </location>
</feature>
<dbReference type="InterPro" id="IPR013783">
    <property type="entry name" value="Ig-like_fold"/>
</dbReference>
<dbReference type="Gene3D" id="2.60.40.10">
    <property type="entry name" value="Immunoglobulins"/>
    <property type="match status" value="1"/>
</dbReference>
<sequence>MHRSSALPSRCALSIALALLLTLSALTPTAFASPALGEPAPTVDAIDPPQQLTADAISPDQIHLNWEASVGAENCQVYRSTFESGGYVLVGIVPGSETQYLDTGLSPDTTYYYRLMATGGGQTSDWSNTAHATTPAQLFPLTYHRNYEASDAVTANGGEFGPFQSVTLSDITSVGTSGANWTRVGYQFRGWNTDASAGWGFMDYTMPYGPSSLYAIWAAMYAIEYDGNGADGGTVPVDPQAYAEGDAVTVAPDEPTRTGYAFGGWTNEADGAVYRAGETFPMPAGGARLIARWIPQADAHENELELENDNLYEGDTLSFLATGHRQDEVGSVDGETRYVPVAWSIAPNLQGNFPDTSPYRSTATLEAAGSYTLTATYAQETYAAGVGWQRTGSVETLSRDFTVKARPVNPVDPANPRGPTSPGQPASPATGARTAFYPASRAAPRTGDATSLTTLGILAALASLGAGGAVAARRKLR</sequence>
<evidence type="ECO:0000259" key="6">
    <source>
        <dbReference type="PROSITE" id="PS50853"/>
    </source>
</evidence>
<name>A0A6N8IK09_9ACTN</name>
<dbReference type="Pfam" id="PF00041">
    <property type="entry name" value="fn3"/>
    <property type="match status" value="1"/>
</dbReference>
<keyword evidence="4" id="KW-0812">Transmembrane</keyword>
<feature type="domain" description="Fibronectin type-III" evidence="6">
    <location>
        <begin position="48"/>
        <end position="137"/>
    </location>
</feature>
<dbReference type="SUPFAM" id="SSF49265">
    <property type="entry name" value="Fibronectin type III"/>
    <property type="match status" value="1"/>
</dbReference>
<keyword evidence="4" id="KW-1133">Transmembrane helix</keyword>
<dbReference type="SMART" id="SM00060">
    <property type="entry name" value="FN3"/>
    <property type="match status" value="1"/>
</dbReference>
<dbReference type="InterPro" id="IPR036116">
    <property type="entry name" value="FN3_sf"/>
</dbReference>
<dbReference type="RefSeq" id="WP_087191310.1">
    <property type="nucleotide sequence ID" value="NZ_DBEZYS010000152.1"/>
</dbReference>
<dbReference type="GO" id="GO:0016798">
    <property type="term" value="F:hydrolase activity, acting on glycosyl bonds"/>
    <property type="evidence" value="ECO:0007669"/>
    <property type="project" value="UniProtKB-KW"/>
</dbReference>
<feature type="region of interest" description="Disordered" evidence="3">
    <location>
        <begin position="404"/>
        <end position="432"/>
    </location>
</feature>
<dbReference type="GO" id="GO:0005975">
    <property type="term" value="P:carbohydrate metabolic process"/>
    <property type="evidence" value="ECO:0007669"/>
    <property type="project" value="UniProtKB-ARBA"/>
</dbReference>
<gene>
    <name evidence="7" type="ORF">GO738_09675</name>
</gene>
<comment type="subcellular location">
    <subcellularLocation>
        <location evidence="1">Cell envelope</location>
    </subcellularLocation>
</comment>
<keyword evidence="5" id="KW-0732">Signal</keyword>
<keyword evidence="4" id="KW-0472">Membrane</keyword>
<feature type="chain" id="PRO_5026708503" description="Fibronectin type-III domain-containing protein" evidence="5">
    <location>
        <begin position="33"/>
        <end position="477"/>
    </location>
</feature>
<dbReference type="AlphaFoldDB" id="A0A6N8IK09"/>
<dbReference type="InterPro" id="IPR042229">
    <property type="entry name" value="Listeria/Bacterioides_rpt_sf"/>
</dbReference>
<evidence type="ECO:0000256" key="4">
    <source>
        <dbReference type="SAM" id="Phobius"/>
    </source>
</evidence>
<proteinExistence type="predicted"/>
<evidence type="ECO:0000313" key="8">
    <source>
        <dbReference type="Proteomes" id="UP000468327"/>
    </source>
</evidence>